<evidence type="ECO:0000256" key="2">
    <source>
        <dbReference type="ARBA" id="ARBA00022741"/>
    </source>
</evidence>
<dbReference type="SUPFAM" id="SSF52540">
    <property type="entry name" value="P-loop containing nucleoside triphosphate hydrolases"/>
    <property type="match status" value="1"/>
</dbReference>
<keyword evidence="2" id="KW-0547">Nucleotide-binding</keyword>
<keyword evidence="4 8" id="KW-0067">ATP-binding</keyword>
<dbReference type="PANTHER" id="PTHR43499:SF1">
    <property type="entry name" value="ABC TRANSPORTER I FAMILY MEMBER 1"/>
    <property type="match status" value="1"/>
</dbReference>
<accession>A0A923MST0</accession>
<dbReference type="PROSITE" id="PS50893">
    <property type="entry name" value="ABC_TRANSPORTER_2"/>
    <property type="match status" value="1"/>
</dbReference>
<evidence type="ECO:0000256" key="3">
    <source>
        <dbReference type="ARBA" id="ARBA00022748"/>
    </source>
</evidence>
<dbReference type="GO" id="GO:0017004">
    <property type="term" value="P:cytochrome complex assembly"/>
    <property type="evidence" value="ECO:0007669"/>
    <property type="project" value="UniProtKB-KW"/>
</dbReference>
<evidence type="ECO:0000259" key="7">
    <source>
        <dbReference type="PROSITE" id="PS50893"/>
    </source>
</evidence>
<dbReference type="EMBL" id="JACORT010000005">
    <property type="protein sequence ID" value="MBC5784113.1"/>
    <property type="molecule type" value="Genomic_DNA"/>
</dbReference>
<comment type="caution">
    <text evidence="8">The sequence shown here is derived from an EMBL/GenBank/DDBJ whole genome shotgun (WGS) entry which is preliminary data.</text>
</comment>
<dbReference type="AlphaFoldDB" id="A0A923MST0"/>
<gene>
    <name evidence="8" type="primary">ccmA</name>
    <name evidence="8" type="ORF">H8N03_14265</name>
</gene>
<proteinExistence type="predicted"/>
<protein>
    <submittedName>
        <fullName evidence="8">Heme ABC exporter ATP-binding protein CcmA</fullName>
    </submittedName>
</protein>
<name>A0A923MST0_9BURK</name>
<dbReference type="GO" id="GO:0005524">
    <property type="term" value="F:ATP binding"/>
    <property type="evidence" value="ECO:0007669"/>
    <property type="project" value="UniProtKB-KW"/>
</dbReference>
<feature type="domain" description="ABC transporter" evidence="7">
    <location>
        <begin position="3"/>
        <end position="198"/>
    </location>
</feature>
<keyword evidence="5" id="KW-1278">Translocase</keyword>
<dbReference type="RefSeq" id="WP_187076846.1">
    <property type="nucleotide sequence ID" value="NZ_JACORT010000005.1"/>
</dbReference>
<dbReference type="InterPro" id="IPR027417">
    <property type="entry name" value="P-loop_NTPase"/>
</dbReference>
<evidence type="ECO:0000256" key="1">
    <source>
        <dbReference type="ARBA" id="ARBA00022448"/>
    </source>
</evidence>
<dbReference type="Pfam" id="PF00005">
    <property type="entry name" value="ABC_tran"/>
    <property type="match status" value="1"/>
</dbReference>
<keyword evidence="9" id="KW-1185">Reference proteome</keyword>
<evidence type="ECO:0000256" key="5">
    <source>
        <dbReference type="ARBA" id="ARBA00022967"/>
    </source>
</evidence>
<evidence type="ECO:0000313" key="8">
    <source>
        <dbReference type="EMBL" id="MBC5784113.1"/>
    </source>
</evidence>
<evidence type="ECO:0000256" key="4">
    <source>
        <dbReference type="ARBA" id="ARBA00022840"/>
    </source>
</evidence>
<dbReference type="Proteomes" id="UP000608513">
    <property type="component" value="Unassembled WGS sequence"/>
</dbReference>
<evidence type="ECO:0000313" key="9">
    <source>
        <dbReference type="Proteomes" id="UP000608513"/>
    </source>
</evidence>
<dbReference type="NCBIfam" id="TIGR01189">
    <property type="entry name" value="ccmA"/>
    <property type="match status" value="1"/>
</dbReference>
<dbReference type="InterPro" id="IPR005895">
    <property type="entry name" value="ABC_transptr_haem_export_CcmA"/>
</dbReference>
<keyword evidence="6" id="KW-0472">Membrane</keyword>
<keyword evidence="1" id="KW-0813">Transport</keyword>
<sequence>MSLAAEGLALGRGGRWLVRDIGFELAPGHALLVQGSNGCGKSTLLRTLCGLRAPQAGTLRWRGRALPQATADLQANLAYLGHADATSGELAPPENVRSLLALTGEACTDDEIDAALHALGLAAYRHVRGRALSPGLRRRAALARFWVTRRPLWVLDEPLAGLDDHATRAVVDRVRTHLRAGGCAVLSCHTDTWTRTELPLHRLRWS</sequence>
<reference evidence="8" key="1">
    <citation type="submission" date="2020-08" db="EMBL/GenBank/DDBJ databases">
        <title>Ramlibacter sp. USB13 16S ribosomal RNA gene genome sequencing and assembly.</title>
        <authorList>
            <person name="Kang M."/>
        </authorList>
    </citation>
    <scope>NUCLEOTIDE SEQUENCE</scope>
    <source>
        <strain evidence="8">USB13</strain>
    </source>
</reference>
<keyword evidence="3" id="KW-0201">Cytochrome c-type biogenesis</keyword>
<dbReference type="GO" id="GO:0022857">
    <property type="term" value="F:transmembrane transporter activity"/>
    <property type="evidence" value="ECO:0007669"/>
    <property type="project" value="InterPro"/>
</dbReference>
<dbReference type="GO" id="GO:0016887">
    <property type="term" value="F:ATP hydrolysis activity"/>
    <property type="evidence" value="ECO:0007669"/>
    <property type="project" value="InterPro"/>
</dbReference>
<dbReference type="PANTHER" id="PTHR43499">
    <property type="entry name" value="ABC TRANSPORTER I FAMILY MEMBER 1"/>
    <property type="match status" value="1"/>
</dbReference>
<dbReference type="InterPro" id="IPR003439">
    <property type="entry name" value="ABC_transporter-like_ATP-bd"/>
</dbReference>
<organism evidence="8 9">
    <name type="scientific">Ramlibacter cellulosilyticus</name>
    <dbReference type="NCBI Taxonomy" id="2764187"/>
    <lineage>
        <taxon>Bacteria</taxon>
        <taxon>Pseudomonadati</taxon>
        <taxon>Pseudomonadota</taxon>
        <taxon>Betaproteobacteria</taxon>
        <taxon>Burkholderiales</taxon>
        <taxon>Comamonadaceae</taxon>
        <taxon>Ramlibacter</taxon>
    </lineage>
</organism>
<dbReference type="Gene3D" id="3.40.50.300">
    <property type="entry name" value="P-loop containing nucleotide triphosphate hydrolases"/>
    <property type="match status" value="1"/>
</dbReference>
<evidence type="ECO:0000256" key="6">
    <source>
        <dbReference type="ARBA" id="ARBA00023136"/>
    </source>
</evidence>